<feature type="region of interest" description="Disordered" evidence="1">
    <location>
        <begin position="25"/>
        <end position="50"/>
    </location>
</feature>
<accession>U5DKV3</accession>
<keyword evidence="3" id="KW-1185">Reference proteome</keyword>
<organism evidence="2 3">
    <name type="scientific">Rubidibacter lacunae KORDI 51-2</name>
    <dbReference type="NCBI Taxonomy" id="582515"/>
    <lineage>
        <taxon>Bacteria</taxon>
        <taxon>Bacillati</taxon>
        <taxon>Cyanobacteriota</taxon>
        <taxon>Cyanophyceae</taxon>
        <taxon>Oscillatoriophycideae</taxon>
        <taxon>Chroococcales</taxon>
        <taxon>Aphanothecaceae</taxon>
        <taxon>Rubidibacter</taxon>
    </lineage>
</organism>
<gene>
    <name evidence="2" type="ORF">KR51_00018930</name>
</gene>
<sequence length="50" mass="5430">MSSVASGIPGSLTAIPFRERIDFDPAREQNVEGRPTTESALDSNLALHQF</sequence>
<evidence type="ECO:0000313" key="2">
    <source>
        <dbReference type="EMBL" id="ERN41532.1"/>
    </source>
</evidence>
<reference evidence="2 3" key="1">
    <citation type="submission" date="2013-05" db="EMBL/GenBank/DDBJ databases">
        <title>Draft genome sequence of Rubidibacter lacunae KORDI 51-2.</title>
        <authorList>
            <person name="Choi D.H."/>
            <person name="Noh J.H."/>
            <person name="Kwon K.-K."/>
            <person name="Lee J.-H."/>
            <person name="Ryu J.-Y."/>
        </authorList>
    </citation>
    <scope>NUCLEOTIDE SEQUENCE [LARGE SCALE GENOMIC DNA]</scope>
    <source>
        <strain evidence="2 3">KORDI 51-2</strain>
    </source>
</reference>
<evidence type="ECO:0000313" key="3">
    <source>
        <dbReference type="Proteomes" id="UP000016960"/>
    </source>
</evidence>
<name>U5DKV3_9CHRO</name>
<dbReference type="AlphaFoldDB" id="U5DKV3"/>
<dbReference type="EMBL" id="ASSJ01000048">
    <property type="protein sequence ID" value="ERN41532.1"/>
    <property type="molecule type" value="Genomic_DNA"/>
</dbReference>
<protein>
    <submittedName>
        <fullName evidence="2">Uncharacterized protein</fullName>
    </submittedName>
</protein>
<proteinExistence type="predicted"/>
<feature type="non-terminal residue" evidence="2">
    <location>
        <position position="50"/>
    </location>
</feature>
<dbReference type="Proteomes" id="UP000016960">
    <property type="component" value="Unassembled WGS sequence"/>
</dbReference>
<evidence type="ECO:0000256" key="1">
    <source>
        <dbReference type="SAM" id="MobiDB-lite"/>
    </source>
</evidence>
<comment type="caution">
    <text evidence="2">The sequence shown here is derived from an EMBL/GenBank/DDBJ whole genome shotgun (WGS) entry which is preliminary data.</text>
</comment>
<dbReference type="InParanoid" id="U5DKV3"/>